<name>F4NUH9_BATDJ</name>
<dbReference type="PANTHER" id="PTHR10953">
    <property type="entry name" value="UBIQUITIN-ACTIVATING ENZYME E1"/>
    <property type="match status" value="1"/>
</dbReference>
<evidence type="ECO:0000313" key="2">
    <source>
        <dbReference type="EMBL" id="EGF84415.1"/>
    </source>
</evidence>
<dbReference type="FunCoup" id="F4NUH9">
    <property type="interactions" value="853"/>
</dbReference>
<dbReference type="HOGENOM" id="CLU_002556_4_1_1"/>
<sequence length="339" mass="38278">MTANKSIAVESTNPLQTKLTVEEAKLYDRQIRLWGMEAQQRMRNARILVVGCTGLSNEVLKNIVLAGVGAVTIADSEVVQAKDLGSQFFLRDADIGKNATESVLPRIQELNPRVRVNAVSDDINGLPDTFFTNYDIVCAIGQNPDIVAKINTIVRVKNILFWSASIFGTFGYMFSDLQDYRYSAISKSADSKEPQHTPAQLLFCSFEQMLSTTFNHPKIDKRWRRRAHPLYFAIRAVWEYWMKHRRYPDINMPSDLQELNTMKLQVTKLLECDGAFVEDELIRNVANMVSVEVSASCAVLGGILAQELLKALSRNDSPIHNVLLYDSWEAIAQVMKIMP</sequence>
<evidence type="ECO:0000259" key="1">
    <source>
        <dbReference type="Pfam" id="PF00899"/>
    </source>
</evidence>
<dbReference type="GeneID" id="18241697"/>
<dbReference type="GO" id="GO:0019948">
    <property type="term" value="F:SUMO activating enzyme activity"/>
    <property type="evidence" value="ECO:0000318"/>
    <property type="project" value="GO_Central"/>
</dbReference>
<dbReference type="SUPFAM" id="SSF69572">
    <property type="entry name" value="Activating enzymes of the ubiquitin-like proteins"/>
    <property type="match status" value="1"/>
</dbReference>
<dbReference type="AlphaFoldDB" id="F4NUH9"/>
<dbReference type="STRING" id="684364.F4NUH9"/>
<dbReference type="InParanoid" id="F4NUH9"/>
<feature type="domain" description="THIF-type NAD/FAD binding fold" evidence="1">
    <location>
        <begin position="27"/>
        <end position="337"/>
    </location>
</feature>
<gene>
    <name evidence="2" type="ORF">BATDEDRAFT_8010</name>
</gene>
<dbReference type="OMA" id="YAFFDFT"/>
<dbReference type="GO" id="GO:0005737">
    <property type="term" value="C:cytoplasm"/>
    <property type="evidence" value="ECO:0000318"/>
    <property type="project" value="GO_Central"/>
</dbReference>
<dbReference type="GO" id="GO:0016925">
    <property type="term" value="P:protein sumoylation"/>
    <property type="evidence" value="ECO:0000318"/>
    <property type="project" value="GO_Central"/>
</dbReference>
<dbReference type="Proteomes" id="UP000007241">
    <property type="component" value="Unassembled WGS sequence"/>
</dbReference>
<dbReference type="RefSeq" id="XP_006674959.1">
    <property type="nucleotide sequence ID" value="XM_006674896.1"/>
</dbReference>
<dbReference type="InterPro" id="IPR000594">
    <property type="entry name" value="ThiF_NAD_FAD-bd"/>
</dbReference>
<dbReference type="OrthoDB" id="1708823at2759"/>
<evidence type="ECO:0000313" key="3">
    <source>
        <dbReference type="Proteomes" id="UP000007241"/>
    </source>
</evidence>
<dbReference type="InterPro" id="IPR035985">
    <property type="entry name" value="Ubiquitin-activating_enz"/>
</dbReference>
<dbReference type="PANTHER" id="PTHR10953:SF162">
    <property type="entry name" value="SUMO-ACTIVATING ENZYME SUBUNIT 1"/>
    <property type="match status" value="1"/>
</dbReference>
<accession>F4NUH9</accession>
<proteinExistence type="predicted"/>
<keyword evidence="3" id="KW-1185">Reference proteome</keyword>
<dbReference type="EMBL" id="GL882879">
    <property type="protein sequence ID" value="EGF84415.1"/>
    <property type="molecule type" value="Genomic_DNA"/>
</dbReference>
<dbReference type="Gene3D" id="3.40.50.720">
    <property type="entry name" value="NAD(P)-binding Rossmann-like Domain"/>
    <property type="match status" value="1"/>
</dbReference>
<organism evidence="2 3">
    <name type="scientific">Batrachochytrium dendrobatidis (strain JAM81 / FGSC 10211)</name>
    <name type="common">Frog chytrid fungus</name>
    <dbReference type="NCBI Taxonomy" id="684364"/>
    <lineage>
        <taxon>Eukaryota</taxon>
        <taxon>Fungi</taxon>
        <taxon>Fungi incertae sedis</taxon>
        <taxon>Chytridiomycota</taxon>
        <taxon>Chytridiomycota incertae sedis</taxon>
        <taxon>Chytridiomycetes</taxon>
        <taxon>Rhizophydiales</taxon>
        <taxon>Rhizophydiales incertae sedis</taxon>
        <taxon>Batrachochytrium</taxon>
    </lineage>
</organism>
<dbReference type="Pfam" id="PF00899">
    <property type="entry name" value="ThiF"/>
    <property type="match status" value="1"/>
</dbReference>
<reference evidence="2 3" key="1">
    <citation type="submission" date="2009-12" db="EMBL/GenBank/DDBJ databases">
        <title>The draft genome of Batrachochytrium dendrobatidis.</title>
        <authorList>
            <consortium name="US DOE Joint Genome Institute (JGI-PGF)"/>
            <person name="Kuo A."/>
            <person name="Salamov A."/>
            <person name="Schmutz J."/>
            <person name="Lucas S."/>
            <person name="Pitluck S."/>
            <person name="Rosenblum E."/>
            <person name="Stajich J."/>
            <person name="Eisen M."/>
            <person name="Grigoriev I.V."/>
        </authorList>
    </citation>
    <scope>NUCLEOTIDE SEQUENCE [LARGE SCALE GENOMIC DNA]</scope>
    <source>
        <strain evidence="3">JAM81 / FGSC 10211</strain>
    </source>
</reference>
<dbReference type="InterPro" id="IPR045886">
    <property type="entry name" value="ThiF/MoeB/HesA"/>
</dbReference>
<protein>
    <recommendedName>
        <fullName evidence="1">THIF-type NAD/FAD binding fold domain-containing protein</fullName>
    </recommendedName>
</protein>
<dbReference type="GO" id="GO:0031510">
    <property type="term" value="C:SUMO activating enzyme complex"/>
    <property type="evidence" value="ECO:0000318"/>
    <property type="project" value="GO_Central"/>
</dbReference>